<evidence type="ECO:0000256" key="1">
    <source>
        <dbReference type="SAM" id="Phobius"/>
    </source>
</evidence>
<evidence type="ECO:0000313" key="3">
    <source>
        <dbReference type="Proteomes" id="UP000475862"/>
    </source>
</evidence>
<keyword evidence="3" id="KW-1185">Reference proteome</keyword>
<dbReference type="AlphaFoldDB" id="A0A6G0TV50"/>
<feature type="transmembrane region" description="Helical" evidence="1">
    <location>
        <begin position="161"/>
        <end position="180"/>
    </location>
</feature>
<accession>A0A6G0TV50</accession>
<dbReference type="EMBL" id="VYZN01000014">
    <property type="protein sequence ID" value="KAE9539450.1"/>
    <property type="molecule type" value="Genomic_DNA"/>
</dbReference>
<dbReference type="Proteomes" id="UP000475862">
    <property type="component" value="Unassembled WGS sequence"/>
</dbReference>
<proteinExistence type="predicted"/>
<keyword evidence="1" id="KW-0472">Membrane</keyword>
<organism evidence="2 3">
    <name type="scientific">Aphis glycines</name>
    <name type="common">Soybean aphid</name>
    <dbReference type="NCBI Taxonomy" id="307491"/>
    <lineage>
        <taxon>Eukaryota</taxon>
        <taxon>Metazoa</taxon>
        <taxon>Ecdysozoa</taxon>
        <taxon>Arthropoda</taxon>
        <taxon>Hexapoda</taxon>
        <taxon>Insecta</taxon>
        <taxon>Pterygota</taxon>
        <taxon>Neoptera</taxon>
        <taxon>Paraneoptera</taxon>
        <taxon>Hemiptera</taxon>
        <taxon>Sternorrhyncha</taxon>
        <taxon>Aphidomorpha</taxon>
        <taxon>Aphidoidea</taxon>
        <taxon>Aphididae</taxon>
        <taxon>Aphidini</taxon>
        <taxon>Aphis</taxon>
        <taxon>Aphis</taxon>
    </lineage>
</organism>
<reference evidence="2 3" key="1">
    <citation type="submission" date="2019-08" db="EMBL/GenBank/DDBJ databases">
        <title>The genome of the soybean aphid Biotype 1, its phylome, world population structure and adaptation to the North American continent.</title>
        <authorList>
            <person name="Giordano R."/>
            <person name="Donthu R.K."/>
            <person name="Hernandez A.G."/>
            <person name="Wright C.L."/>
            <person name="Zimin A.V."/>
        </authorList>
    </citation>
    <scope>NUCLEOTIDE SEQUENCE [LARGE SCALE GENOMIC DNA]</scope>
    <source>
        <tissue evidence="2">Whole aphids</tissue>
    </source>
</reference>
<feature type="transmembrane region" description="Helical" evidence="1">
    <location>
        <begin position="130"/>
        <end position="149"/>
    </location>
</feature>
<protein>
    <submittedName>
        <fullName evidence="2">Uncharacterized protein</fullName>
    </submittedName>
</protein>
<evidence type="ECO:0000313" key="2">
    <source>
        <dbReference type="EMBL" id="KAE9539450.1"/>
    </source>
</evidence>
<keyword evidence="1" id="KW-0812">Transmembrane</keyword>
<gene>
    <name evidence="2" type="ORF">AGLY_004702</name>
</gene>
<keyword evidence="1" id="KW-1133">Transmembrane helix</keyword>
<comment type="caution">
    <text evidence="2">The sequence shown here is derived from an EMBL/GenBank/DDBJ whole genome shotgun (WGS) entry which is preliminary data.</text>
</comment>
<sequence>MGVPNAYAEITGYNNEGLQTRYSSIICDDRHIAVYGCTACMSYKFSHVFAVVTMVTVCGGSHQNKITIRKVFKRNIEYFRYNELNRYFKTNLTNYYYFMECVPICVILHTEENSVFELDRFNKNYVQVNLYNFPFYPSFIHIDSILYMFKMYQNSMTNYKSYIVLSIYLTLYVYSYLQIYKYIVIVILRSNIETNQCMTAPSYSSNNI</sequence>
<name>A0A6G0TV50_APHGL</name>